<feature type="compositionally biased region" description="Low complexity" evidence="1">
    <location>
        <begin position="994"/>
        <end position="1008"/>
    </location>
</feature>
<feature type="compositionally biased region" description="Low complexity" evidence="1">
    <location>
        <begin position="30"/>
        <end position="39"/>
    </location>
</feature>
<feature type="region of interest" description="Disordered" evidence="1">
    <location>
        <begin position="363"/>
        <end position="430"/>
    </location>
</feature>
<feature type="compositionally biased region" description="Polar residues" evidence="1">
    <location>
        <begin position="368"/>
        <end position="392"/>
    </location>
</feature>
<feature type="compositionally biased region" description="Basic and acidic residues" evidence="1">
    <location>
        <begin position="577"/>
        <end position="586"/>
    </location>
</feature>
<feature type="compositionally biased region" description="Polar residues" evidence="1">
    <location>
        <begin position="755"/>
        <end position="770"/>
    </location>
</feature>
<dbReference type="OrthoDB" id="3591701at2759"/>
<dbReference type="Proteomes" id="UP000285405">
    <property type="component" value="Unassembled WGS sequence"/>
</dbReference>
<gene>
    <name evidence="2" type="ORF">GcC1_009013</name>
</gene>
<feature type="compositionally biased region" description="Basic residues" evidence="1">
    <location>
        <begin position="121"/>
        <end position="133"/>
    </location>
</feature>
<feature type="region of interest" description="Disordered" evidence="1">
    <location>
        <begin position="260"/>
        <end position="306"/>
    </location>
</feature>
<feature type="compositionally biased region" description="Polar residues" evidence="1">
    <location>
        <begin position="274"/>
        <end position="300"/>
    </location>
</feature>
<feature type="compositionally biased region" description="Basic and acidic residues" evidence="1">
    <location>
        <begin position="393"/>
        <end position="430"/>
    </location>
</feature>
<feature type="compositionally biased region" description="Basic residues" evidence="1">
    <location>
        <begin position="742"/>
        <end position="753"/>
    </location>
</feature>
<feature type="region of interest" description="Disordered" evidence="1">
    <location>
        <begin position="742"/>
        <end position="772"/>
    </location>
</feature>
<feature type="region of interest" description="Disordered" evidence="1">
    <location>
        <begin position="1"/>
        <end position="93"/>
    </location>
</feature>
<feature type="compositionally biased region" description="Low complexity" evidence="1">
    <location>
        <begin position="946"/>
        <end position="959"/>
    </location>
</feature>
<accession>A0A420J7U5</accession>
<comment type="caution">
    <text evidence="2">The sequence shown here is derived from an EMBL/GenBank/DDBJ whole genome shotgun (WGS) entry which is preliminary data.</text>
</comment>
<reference evidence="2 3" key="1">
    <citation type="journal article" date="2018" name="BMC Genomics">
        <title>Comparative genome analyses reveal sequence features reflecting distinct modes of host-adaptation between dicot and monocot powdery mildew.</title>
        <authorList>
            <person name="Wu Y."/>
            <person name="Ma X."/>
            <person name="Pan Z."/>
            <person name="Kale S.D."/>
            <person name="Song Y."/>
            <person name="King H."/>
            <person name="Zhang Q."/>
            <person name="Presley C."/>
            <person name="Deng X."/>
            <person name="Wei C.I."/>
            <person name="Xiao S."/>
        </authorList>
    </citation>
    <scope>NUCLEOTIDE SEQUENCE [LARGE SCALE GENOMIC DNA]</scope>
    <source>
        <strain evidence="2">UCSC1</strain>
    </source>
</reference>
<sequence>MRTRATGQSPGGFHVLASPKRVRRQPPTPVRSSRTSSKVSEVEKSEASQVHHTTASIPAHKDTFSNGDASQHHPSSQKEADVIDIAPKNQTSIPYTKEYDSKFIFSKQKRDNHAEDIKNSGAKKRSVSTKKKRPEHIFNKVISSQDINDAVIKNTAGSESNLSPRGILRERARPVLGKRQRCTSDDYLTSENMKEISSLKRTRVNYNNSNSTDIVTDEYSTSVPQDNSEIPQFGINNSHSHHFKLSQQTHDKTIRQTLSVDSTSPYHSSRETQQEQITASKLNSSGRTRLINQNPKNSLPSLGLDRKKDVETHLKLGMQSIMSRMNKYQYQPLPKNPYKPLSEIGLSALQVPALDAKKGHVARLVKSPSKSPISTFTETTQPQADTSGMASSRDSENKLSEEKLRDQKQSEWEQKQTDGRASKKIPDKLKDRRMEVEKLFRSTAPNASYQSMEKTIPFSYILRAVAEWAVHNSSKIPTKDEIFTYIESSKAPDATELFSTTDGMFLRGSPSKMRKLSETSNILSKSTKSKIAKNNSLHNSRICDSKSWHSTDKKNHSHPTNSDSIEAQGVSIISPHNPDDHEERLSCPETPSNSKTQPAKSLKSQSWGLVNTFKNIVSTPFKVLGFGFGFNENNEAVQDVTKDIDFAFKQSVTQSPNIRTLKKNRAVSQNKNRPRMPGRAVEKYKSIYLPPEPFIHQDSTQNAAPLRRTVTQKRKFELQHELELKKLKIREKNLIDDTDYRHKRPVLKSKHGQSRLYQDSHANTSHSSPRTAVVKNNVEEWPPNLDPNRKVLDLAIASQKLPRGPNGEDVATMLCKGWLISKYRDSFVREIRDSVDTSSFVTESLRVPPFSTPIQTDQSCVYDAPNGADAKNVEGNLENQIIPQEETIKITQPGRSYGFDYDDDSSSSDDEENFVEKKTLNSDIENSYVKENIVATSQVNLNNGPYSYSNKNSSRTSSTQPLEKIDNRSSPPPFIPSIPHMSSSLRHSGDLSPHSANSTTSSNQSNHAGSPTPVEESKSLTVVTDHDVVYQYADGISDWSYMCDIDPRMAHFNPGIIDAVESLPKESFPGVQLPPLIKELI</sequence>
<feature type="region of interest" description="Disordered" evidence="1">
    <location>
        <begin position="893"/>
        <end position="914"/>
    </location>
</feature>
<protein>
    <submittedName>
        <fullName evidence="2">Putative gpi-anchored cell surface glycoprotein</fullName>
    </submittedName>
</protein>
<feature type="compositionally biased region" description="Basic and acidic residues" evidence="1">
    <location>
        <begin position="541"/>
        <end position="554"/>
    </location>
</feature>
<evidence type="ECO:0000256" key="1">
    <source>
        <dbReference type="SAM" id="MobiDB-lite"/>
    </source>
</evidence>
<evidence type="ECO:0000313" key="2">
    <source>
        <dbReference type="EMBL" id="RKF82859.1"/>
    </source>
</evidence>
<name>A0A420J7U5_9PEZI</name>
<feature type="compositionally biased region" description="Basic and acidic residues" evidence="1">
    <location>
        <begin position="109"/>
        <end position="118"/>
    </location>
</feature>
<feature type="compositionally biased region" description="Polar residues" evidence="1">
    <location>
        <begin position="64"/>
        <end position="74"/>
    </location>
</feature>
<feature type="region of interest" description="Disordered" evidence="1">
    <location>
        <begin position="509"/>
        <end position="601"/>
    </location>
</feature>
<dbReference type="EMBL" id="MCBR01001000">
    <property type="protein sequence ID" value="RKF82859.1"/>
    <property type="molecule type" value="Genomic_DNA"/>
</dbReference>
<organism evidence="2 3">
    <name type="scientific">Golovinomyces cichoracearum</name>
    <dbReference type="NCBI Taxonomy" id="62708"/>
    <lineage>
        <taxon>Eukaryota</taxon>
        <taxon>Fungi</taxon>
        <taxon>Dikarya</taxon>
        <taxon>Ascomycota</taxon>
        <taxon>Pezizomycotina</taxon>
        <taxon>Leotiomycetes</taxon>
        <taxon>Erysiphales</taxon>
        <taxon>Erysiphaceae</taxon>
        <taxon>Golovinomyces</taxon>
    </lineage>
</organism>
<proteinExistence type="predicted"/>
<feature type="region of interest" description="Disordered" evidence="1">
    <location>
        <begin position="942"/>
        <end position="1020"/>
    </location>
</feature>
<evidence type="ECO:0000313" key="3">
    <source>
        <dbReference type="Proteomes" id="UP000285405"/>
    </source>
</evidence>
<feature type="compositionally biased region" description="Acidic residues" evidence="1">
    <location>
        <begin position="900"/>
        <end position="913"/>
    </location>
</feature>
<feature type="region of interest" description="Disordered" evidence="1">
    <location>
        <begin position="109"/>
        <end position="133"/>
    </location>
</feature>
<feature type="compositionally biased region" description="Polar residues" evidence="1">
    <location>
        <begin position="589"/>
        <end position="601"/>
    </location>
</feature>
<dbReference type="AlphaFoldDB" id="A0A420J7U5"/>